<feature type="domain" description="Nudix hydrolase" evidence="1">
    <location>
        <begin position="3"/>
        <end position="151"/>
    </location>
</feature>
<dbReference type="InterPro" id="IPR000086">
    <property type="entry name" value="NUDIX_hydrolase_dom"/>
</dbReference>
<dbReference type="Gene3D" id="1.10.10.10">
    <property type="entry name" value="Winged helix-like DNA-binding domain superfamily/Winged helix DNA-binding domain"/>
    <property type="match status" value="1"/>
</dbReference>
<dbReference type="Proteomes" id="UP000653472">
    <property type="component" value="Unassembled WGS sequence"/>
</dbReference>
<evidence type="ECO:0000313" key="2">
    <source>
        <dbReference type="EMBL" id="NKF23652.1"/>
    </source>
</evidence>
<dbReference type="RefSeq" id="WP_168148979.1">
    <property type="nucleotide sequence ID" value="NZ_JAAVXB010000009.1"/>
</dbReference>
<proteinExistence type="predicted"/>
<dbReference type="PROSITE" id="PS51462">
    <property type="entry name" value="NUDIX"/>
    <property type="match status" value="1"/>
</dbReference>
<name>A0A969WAZ3_9GAMM</name>
<dbReference type="InterPro" id="IPR036388">
    <property type="entry name" value="WH-like_DNA-bd_sf"/>
</dbReference>
<dbReference type="CDD" id="cd18870">
    <property type="entry name" value="NUDIX_AcylCoAdiphos_Nudt19"/>
    <property type="match status" value="1"/>
</dbReference>
<accession>A0A969WAZ3</accession>
<dbReference type="InterPro" id="IPR015797">
    <property type="entry name" value="NUDIX_hydrolase-like_dom_sf"/>
</dbReference>
<dbReference type="InterPro" id="IPR001279">
    <property type="entry name" value="Metallo-B-lactamas"/>
</dbReference>
<dbReference type="GO" id="GO:0003824">
    <property type="term" value="F:catalytic activity"/>
    <property type="evidence" value="ECO:0007669"/>
    <property type="project" value="UniProtKB-ARBA"/>
</dbReference>
<dbReference type="SUPFAM" id="SSF55811">
    <property type="entry name" value="Nudix"/>
    <property type="match status" value="1"/>
</dbReference>
<sequence>MSKIVDAVTAVIVCGDELLVVRRQPFLKSFPGFSAFPGGKIDAEDSDGDALPAFCDGFDARVLRGLLRELREELSLDLSRHDAAVRFIGIALTPPTQPVRFNTHFFVVELPEKPPIEVDLNEIESAQWATLATWLARFRDGQLLMAPPTVAVIETLAADPQATEVPGLDFRTRIDYALPLIEQVHGVRNLYVRSHTLPPAQYTNCFLLGDSQSHRVLIDPSPHSDEELERLCDVVERFGIHEVFLTHHHPDHHERAPDLARRLNVPIGMSLDTQQRIQEEKGADYFRGLAVHHYREGDVLTRWLGRPIHVLEVPGHDEGQLALMSADRAWCIVGDLIQGVGTVVIASPEGDMRKYFASLERLIALAPKVIIPSHGSALGTVFRLEETLKHRRQREAQVLQLWRDGHDTDAMLKTIYADVDPRLLGLAKLNIESHLDKLRAEGTIAAVAS</sequence>
<dbReference type="AlphaFoldDB" id="A0A969WAZ3"/>
<dbReference type="PANTHER" id="PTHR23131:SF0">
    <property type="entry name" value="ENDORIBONUCLEASE LACTB2"/>
    <property type="match status" value="1"/>
</dbReference>
<dbReference type="SUPFAM" id="SSF56281">
    <property type="entry name" value="Metallo-hydrolase/oxidoreductase"/>
    <property type="match status" value="1"/>
</dbReference>
<dbReference type="Gene3D" id="3.60.15.10">
    <property type="entry name" value="Ribonuclease Z/Hydroxyacylglutathione hydrolase-like"/>
    <property type="match status" value="1"/>
</dbReference>
<dbReference type="SMART" id="SM00849">
    <property type="entry name" value="Lactamase_B"/>
    <property type="match status" value="1"/>
</dbReference>
<gene>
    <name evidence="2" type="ORF">G7Y82_15145</name>
</gene>
<comment type="caution">
    <text evidence="2">The sequence shown here is derived from an EMBL/GenBank/DDBJ whole genome shotgun (WGS) entry which is preliminary data.</text>
</comment>
<protein>
    <submittedName>
        <fullName evidence="2">MBL fold metallo-hydrolase</fullName>
    </submittedName>
</protein>
<dbReference type="Pfam" id="PF00753">
    <property type="entry name" value="Lactamase_B"/>
    <property type="match status" value="1"/>
</dbReference>
<dbReference type="InterPro" id="IPR036866">
    <property type="entry name" value="RibonucZ/Hydroxyglut_hydro"/>
</dbReference>
<dbReference type="PANTHER" id="PTHR23131">
    <property type="entry name" value="ENDORIBONUCLEASE LACTB2"/>
    <property type="match status" value="1"/>
</dbReference>
<dbReference type="EMBL" id="JAAVXB010000009">
    <property type="protein sequence ID" value="NKF23652.1"/>
    <property type="molecule type" value="Genomic_DNA"/>
</dbReference>
<dbReference type="Pfam" id="PF17778">
    <property type="entry name" value="WHD_BLACT"/>
    <property type="match status" value="1"/>
</dbReference>
<dbReference type="Pfam" id="PF00293">
    <property type="entry name" value="NUDIX"/>
    <property type="match status" value="1"/>
</dbReference>
<reference evidence="2" key="1">
    <citation type="submission" date="2020-03" db="EMBL/GenBank/DDBJ databases">
        <title>Solimonas marina sp. nov., isolated from deep seawater of the Pacific Ocean.</title>
        <authorList>
            <person name="Liu X."/>
            <person name="Lai Q."/>
            <person name="Sun F."/>
            <person name="Gai Y."/>
            <person name="Li G."/>
            <person name="Shao Z."/>
        </authorList>
    </citation>
    <scope>NUCLEOTIDE SEQUENCE</scope>
    <source>
        <strain evidence="2">C16B3</strain>
    </source>
</reference>
<keyword evidence="3" id="KW-1185">Reference proteome</keyword>
<dbReference type="Gene3D" id="3.90.79.10">
    <property type="entry name" value="Nucleoside Triphosphate Pyrophosphohydrolase"/>
    <property type="match status" value="2"/>
</dbReference>
<organism evidence="2 3">
    <name type="scientific">Solimonas marina</name>
    <dbReference type="NCBI Taxonomy" id="2714601"/>
    <lineage>
        <taxon>Bacteria</taxon>
        <taxon>Pseudomonadati</taxon>
        <taxon>Pseudomonadota</taxon>
        <taxon>Gammaproteobacteria</taxon>
        <taxon>Nevskiales</taxon>
        <taxon>Nevskiaceae</taxon>
        <taxon>Solimonas</taxon>
    </lineage>
</organism>
<evidence type="ECO:0000313" key="3">
    <source>
        <dbReference type="Proteomes" id="UP000653472"/>
    </source>
</evidence>
<dbReference type="InterPro" id="IPR050662">
    <property type="entry name" value="Sec-metab_biosynth-thioest"/>
</dbReference>
<evidence type="ECO:0000259" key="1">
    <source>
        <dbReference type="PROSITE" id="PS51462"/>
    </source>
</evidence>
<dbReference type="InterPro" id="IPR041516">
    <property type="entry name" value="LACTB2_WH"/>
</dbReference>